<comment type="subcellular location">
    <subcellularLocation>
        <location evidence="2">Cell projection</location>
        <location evidence="2">Ruffle membrane</location>
    </subcellularLocation>
</comment>
<feature type="binding site" evidence="10">
    <location>
        <position position="462"/>
    </location>
    <ligand>
        <name>AMP</name>
        <dbReference type="ChEBI" id="CHEBI:456215"/>
    </ligand>
</feature>
<feature type="region of interest" description="Disordered" evidence="13">
    <location>
        <begin position="87"/>
        <end position="142"/>
    </location>
</feature>
<dbReference type="GO" id="GO:0007165">
    <property type="term" value="P:signal transduction"/>
    <property type="evidence" value="ECO:0007669"/>
    <property type="project" value="InterPro"/>
</dbReference>
<evidence type="ECO:0000256" key="6">
    <source>
        <dbReference type="ARBA" id="ARBA00037913"/>
    </source>
</evidence>
<comment type="similarity">
    <text evidence="8">Belongs to the cyclic nucleotide phosphodiesterase family. PDE9 subfamily.</text>
</comment>
<evidence type="ECO:0000256" key="7">
    <source>
        <dbReference type="ARBA" id="ARBA00058791"/>
    </source>
</evidence>
<comment type="pathway">
    <text evidence="6">Purine metabolism; 3',5'-cyclic GMP degradation; GMP from 3',5'-cyclic GMP: step 1/1.</text>
</comment>
<dbReference type="VEuPathDB" id="HostDB:ENSMFAG00000036884"/>
<evidence type="ECO:0000256" key="4">
    <source>
        <dbReference type="ARBA" id="ARBA00022723"/>
    </source>
</evidence>
<dbReference type="InterPro" id="IPR003607">
    <property type="entry name" value="HD/PDEase_dom"/>
</dbReference>
<keyword evidence="16" id="KW-1185">Reference proteome</keyword>
<feature type="binding site" evidence="10">
    <location>
        <begin position="312"/>
        <end position="316"/>
    </location>
    <ligand>
        <name>AMP</name>
        <dbReference type="ChEBI" id="CHEBI:456215"/>
    </ligand>
</feature>
<evidence type="ECO:0000259" key="14">
    <source>
        <dbReference type="PROSITE" id="PS51845"/>
    </source>
</evidence>
<evidence type="ECO:0000256" key="13">
    <source>
        <dbReference type="SAM" id="MobiDB-lite"/>
    </source>
</evidence>
<name>A0A2K5W5Z3_MACFA</name>
<keyword evidence="4 11" id="KW-0479">Metal-binding</keyword>
<dbReference type="GO" id="GO:0046872">
    <property type="term" value="F:metal ion binding"/>
    <property type="evidence" value="ECO:0007669"/>
    <property type="project" value="UniProtKB-KW"/>
</dbReference>
<proteinExistence type="inferred from homology"/>
<dbReference type="Pfam" id="PF00233">
    <property type="entry name" value="PDEase_I"/>
    <property type="match status" value="1"/>
</dbReference>
<dbReference type="Gene3D" id="1.10.1300.10">
    <property type="entry name" value="3'5'-cyclic nucleotide phosphodiesterase, catalytic domain"/>
    <property type="match status" value="1"/>
</dbReference>
<comment type="catalytic activity">
    <reaction evidence="1">
        <text>3',5'-cyclic GMP + H2O = GMP + H(+)</text>
        <dbReference type="Rhea" id="RHEA:16957"/>
        <dbReference type="ChEBI" id="CHEBI:15377"/>
        <dbReference type="ChEBI" id="CHEBI:15378"/>
        <dbReference type="ChEBI" id="CHEBI:57746"/>
        <dbReference type="ChEBI" id="CHEBI:58115"/>
        <dbReference type="EC" id="3.1.4.35"/>
    </reaction>
</comment>
<accession>A0A2K5W5Z3</accession>
<dbReference type="FunFam" id="1.10.1300.10:FF:000006">
    <property type="entry name" value="Phosphodiesterase 9A"/>
    <property type="match status" value="1"/>
</dbReference>
<dbReference type="InterPro" id="IPR036971">
    <property type="entry name" value="PDEase_catalytic_dom_sf"/>
</dbReference>
<dbReference type="Bgee" id="ENSMFAG00000036884">
    <property type="expression patterns" value="Expressed in colon and 13 other cell types or tissues"/>
</dbReference>
<dbReference type="CTD" id="5152"/>
<keyword evidence="3" id="KW-0140">cGMP</keyword>
<evidence type="ECO:0000313" key="15">
    <source>
        <dbReference type="Ensembl" id="ENSMFAP00000032506.2"/>
    </source>
</evidence>
<reference evidence="15 16" key="1">
    <citation type="submission" date="2013-03" db="EMBL/GenBank/DDBJ databases">
        <authorList>
            <person name="Warren W."/>
            <person name="Wilson R.K."/>
        </authorList>
    </citation>
    <scope>NUCLEOTIDE SEQUENCE</scope>
</reference>
<evidence type="ECO:0000256" key="3">
    <source>
        <dbReference type="ARBA" id="ARBA00022535"/>
    </source>
</evidence>
<dbReference type="PRINTS" id="PR00387">
    <property type="entry name" value="PDIESTERASE1"/>
</dbReference>
<evidence type="ECO:0000256" key="12">
    <source>
        <dbReference type="RuleBase" id="RU363067"/>
    </source>
</evidence>
<dbReference type="InterPro" id="IPR002073">
    <property type="entry name" value="PDEase_catalytic_dom"/>
</dbReference>
<gene>
    <name evidence="15" type="primary">PDE9A</name>
</gene>
<dbReference type="GeneTree" id="ENSGT00940000155587"/>
<dbReference type="EC" id="3.1.4.-" evidence="12"/>
<dbReference type="Ensembl" id="ENSMFAT00000006727.2">
    <property type="protein sequence ID" value="ENSMFAP00000032506.2"/>
    <property type="gene ID" value="ENSMFAG00000036884.2"/>
</dbReference>
<feature type="binding site" evidence="11">
    <location>
        <position position="316"/>
    </location>
    <ligand>
        <name>Zn(2+)</name>
        <dbReference type="ChEBI" id="CHEBI:29105"/>
        <label>1</label>
    </ligand>
</feature>
<dbReference type="SUPFAM" id="SSF109604">
    <property type="entry name" value="HD-domain/PDEase-like"/>
    <property type="match status" value="1"/>
</dbReference>
<dbReference type="PROSITE" id="PS51845">
    <property type="entry name" value="PDEASE_I_2"/>
    <property type="match status" value="1"/>
</dbReference>
<feature type="compositionally biased region" description="Basic and acidic residues" evidence="13">
    <location>
        <begin position="576"/>
        <end position="593"/>
    </location>
</feature>
<organism evidence="15 16">
    <name type="scientific">Macaca fascicularis</name>
    <name type="common">Crab-eating macaque</name>
    <name type="synonym">Cynomolgus monkey</name>
    <dbReference type="NCBI Taxonomy" id="9541"/>
    <lineage>
        <taxon>Eukaryota</taxon>
        <taxon>Metazoa</taxon>
        <taxon>Chordata</taxon>
        <taxon>Craniata</taxon>
        <taxon>Vertebrata</taxon>
        <taxon>Euteleostomi</taxon>
        <taxon>Mammalia</taxon>
        <taxon>Eutheria</taxon>
        <taxon>Euarchontoglires</taxon>
        <taxon>Primates</taxon>
        <taxon>Haplorrhini</taxon>
        <taxon>Catarrhini</taxon>
        <taxon>Cercopithecidae</taxon>
        <taxon>Cercopithecinae</taxon>
        <taxon>Macaca</taxon>
    </lineage>
</organism>
<comment type="function">
    <text evidence="7">Specifically hydrolyzes the second messenger cGMP, which is a key regulator of many important physiological processes. Highly specific: compared to other members of the cyclic nucleotide phosphodiesterase family, has the highest affinity and selectivity for cGMP. Specifically regulates natriuretic-peptide-dependent cGMP signaling in heart, acting as a regulator of cardiac hypertrophy in myocytes and muscle. Does not regulate nitric oxide-dependent cGMP in heart. Additional experiments are required to confirm whether its ability to hydrolyze natriuretic-peptide-dependent cGMP is specific to heart or is a general feature of the protein. In brain, involved in cognitive function, such as learning and long-term memory.</text>
</comment>
<feature type="binding site" evidence="10">
    <location>
        <position position="353"/>
    </location>
    <ligand>
        <name>AMP</name>
        <dbReference type="ChEBI" id="CHEBI:456215"/>
    </ligand>
</feature>
<dbReference type="PROSITE" id="PS00126">
    <property type="entry name" value="PDEASE_I_1"/>
    <property type="match status" value="1"/>
</dbReference>
<dbReference type="InterPro" id="IPR023174">
    <property type="entry name" value="PDEase_CS"/>
</dbReference>
<reference evidence="15" key="3">
    <citation type="submission" date="2025-09" db="UniProtKB">
        <authorList>
            <consortium name="Ensembl"/>
        </authorList>
    </citation>
    <scope>IDENTIFICATION</scope>
</reference>
<evidence type="ECO:0000256" key="9">
    <source>
        <dbReference type="PIRSR" id="PIRSR623088-1"/>
    </source>
</evidence>
<sequence>MGSGSSSYRPKAIYLDIDGRIQKVIFSKYCNSSDIMDLFCIATGLPRNTTISLLTTDDAMVSIDPTMPANSERTPYKVRPVAIKQLSAGAEDKRTTSPGQSAERPLRDRRVVGLEQPQREGAFESGQVEPRPREPQDCCQEGQHVPPEREELIQSVLAQVAEQFSRAFKINELKAEVANHLAVLEKRVELEGLKVVEIEKCKSDIKKMREELAARSSRTSCPCKYSFLDNHKKLTPRRDVPTYPKYLLSPETVEALRKPTFDVWLWEPNEMLSCLEHMYHDLGLVRDFSINPVTLRRWLLCVHDNYRNNPFHNFRHCFCVAQMMYSMVWLCGLQEKFSQTDILILMTAAICHDLDHPGYNNTYQINARTELAVRYNDISPLENHHCAVAFQILAEPECNIFSNIPPDGFKQIRQGMITLILATDMARHAEIMDSFKEKMENFDYSNEEHMTLLKMILIKCCDISNEVRPMEVAEPWVDCLLEEYFMQSDREKSEGLPVAPFMDRDKVTKATAQIGFIKFVLIPMFETVTKLFPMVEEIMLQPLWESRDRYEELKRIDDAMKELQKKTDSLTSGATEKSRERSRDVKHSEGDCA</sequence>
<feature type="active site" description="Proton donor" evidence="9">
    <location>
        <position position="312"/>
    </location>
</feature>
<keyword evidence="5 12" id="KW-0378">Hydrolase</keyword>
<reference evidence="15" key="2">
    <citation type="submission" date="2025-08" db="UniProtKB">
        <authorList>
            <consortium name="Ensembl"/>
        </authorList>
    </citation>
    <scope>IDENTIFICATION</scope>
</reference>
<evidence type="ECO:0000256" key="11">
    <source>
        <dbReference type="PIRSR" id="PIRSR623088-3"/>
    </source>
</evidence>
<feature type="domain" description="PDEase" evidence="14">
    <location>
        <begin position="236"/>
        <end position="557"/>
    </location>
</feature>
<comment type="cofactor">
    <cofactor evidence="12">
        <name>a divalent metal cation</name>
        <dbReference type="ChEBI" id="CHEBI:60240"/>
    </cofactor>
    <text evidence="12">Binds 2 divalent metal cations per subunit. Site 1 may preferentially bind zinc ions, while site 2 has a preference for magnesium and/or manganese ions.</text>
</comment>
<evidence type="ECO:0000256" key="10">
    <source>
        <dbReference type="PIRSR" id="PIRSR623088-2"/>
    </source>
</evidence>
<feature type="binding site" evidence="10">
    <location>
        <position position="513"/>
    </location>
    <ligand>
        <name>AMP</name>
        <dbReference type="ChEBI" id="CHEBI:456215"/>
    </ligand>
</feature>
<dbReference type="GeneID" id="102120329"/>
<feature type="binding site" evidence="11">
    <location>
        <position position="352"/>
    </location>
    <ligand>
        <name>Zn(2+)</name>
        <dbReference type="ChEBI" id="CHEBI:29105"/>
        <label>1</label>
    </ligand>
</feature>
<dbReference type="SMART" id="SM00471">
    <property type="entry name" value="HDc"/>
    <property type="match status" value="1"/>
</dbReference>
<dbReference type="CDD" id="cd00077">
    <property type="entry name" value="HDc"/>
    <property type="match status" value="1"/>
</dbReference>
<dbReference type="GO" id="GO:0032587">
    <property type="term" value="C:ruffle membrane"/>
    <property type="evidence" value="ECO:0007669"/>
    <property type="project" value="UniProtKB-SubCell"/>
</dbReference>
<dbReference type="PANTHER" id="PTHR11347">
    <property type="entry name" value="CYCLIC NUCLEOTIDE PHOSPHODIESTERASE"/>
    <property type="match status" value="1"/>
</dbReference>
<dbReference type="AlphaFoldDB" id="A0A2K5W5Z3"/>
<feature type="compositionally biased region" description="Basic and acidic residues" evidence="13">
    <location>
        <begin position="104"/>
        <end position="122"/>
    </location>
</feature>
<evidence type="ECO:0000256" key="5">
    <source>
        <dbReference type="ARBA" id="ARBA00022801"/>
    </source>
</evidence>
<feature type="binding site" evidence="11">
    <location>
        <position position="353"/>
    </location>
    <ligand>
        <name>Zn(2+)</name>
        <dbReference type="ChEBI" id="CHEBI:29105"/>
        <label>2</label>
    </ligand>
</feature>
<evidence type="ECO:0000313" key="16">
    <source>
        <dbReference type="Proteomes" id="UP000233100"/>
    </source>
</evidence>
<dbReference type="GO" id="GO:0047555">
    <property type="term" value="F:3',5'-cyclic-GMP phosphodiesterase activity"/>
    <property type="evidence" value="ECO:0007669"/>
    <property type="project" value="UniProtKB-EC"/>
</dbReference>
<dbReference type="RefSeq" id="XP_005548660.3">
    <property type="nucleotide sequence ID" value="XM_005548603.3"/>
</dbReference>
<evidence type="ECO:0000256" key="1">
    <source>
        <dbReference type="ARBA" id="ARBA00000583"/>
    </source>
</evidence>
<feature type="binding site" evidence="11">
    <location>
        <position position="462"/>
    </location>
    <ligand>
        <name>Zn(2+)</name>
        <dbReference type="ChEBI" id="CHEBI:29105"/>
        <label>1</label>
    </ligand>
</feature>
<dbReference type="InterPro" id="IPR023088">
    <property type="entry name" value="PDEase"/>
</dbReference>
<dbReference type="KEGG" id="mcf:102120329"/>
<protein>
    <recommendedName>
        <fullName evidence="12">Phosphodiesterase</fullName>
        <ecNumber evidence="12">3.1.4.-</ecNumber>
    </recommendedName>
</protein>
<feature type="binding site" evidence="11">
    <location>
        <position position="353"/>
    </location>
    <ligand>
        <name>Zn(2+)</name>
        <dbReference type="ChEBI" id="CHEBI:29105"/>
        <label>1</label>
    </ligand>
</feature>
<feature type="region of interest" description="Disordered" evidence="13">
    <location>
        <begin position="564"/>
        <end position="593"/>
    </location>
</feature>
<evidence type="ECO:0000256" key="8">
    <source>
        <dbReference type="ARBA" id="ARBA00061167"/>
    </source>
</evidence>
<evidence type="ECO:0000256" key="2">
    <source>
        <dbReference type="ARBA" id="ARBA00004632"/>
    </source>
</evidence>
<dbReference type="Proteomes" id="UP000233100">
    <property type="component" value="Chromosome 3"/>
</dbReference>